<name>A0A9W8NMI9_9PEZI</name>
<dbReference type="Gene3D" id="3.40.50.300">
    <property type="entry name" value="P-loop containing nucleotide triphosphate hydrolases"/>
    <property type="match status" value="1"/>
</dbReference>
<reference evidence="1" key="1">
    <citation type="submission" date="2022-07" db="EMBL/GenBank/DDBJ databases">
        <title>Genome Sequence of Xylaria arbuscula.</title>
        <authorList>
            <person name="Buettner E."/>
        </authorList>
    </citation>
    <scope>NUCLEOTIDE SEQUENCE</scope>
    <source>
        <strain evidence="1">VT107</strain>
    </source>
</reference>
<comment type="caution">
    <text evidence="1">The sequence shown here is derived from an EMBL/GenBank/DDBJ whole genome shotgun (WGS) entry which is preliminary data.</text>
</comment>
<organism evidence="1 2">
    <name type="scientific">Xylaria arbuscula</name>
    <dbReference type="NCBI Taxonomy" id="114810"/>
    <lineage>
        <taxon>Eukaryota</taxon>
        <taxon>Fungi</taxon>
        <taxon>Dikarya</taxon>
        <taxon>Ascomycota</taxon>
        <taxon>Pezizomycotina</taxon>
        <taxon>Sordariomycetes</taxon>
        <taxon>Xylariomycetidae</taxon>
        <taxon>Xylariales</taxon>
        <taxon>Xylariaceae</taxon>
        <taxon>Xylaria</taxon>
    </lineage>
</organism>
<dbReference type="AlphaFoldDB" id="A0A9W8NMI9"/>
<accession>A0A9W8NMI9</accession>
<dbReference type="SUPFAM" id="SSF52540">
    <property type="entry name" value="P-loop containing nucleoside triphosphate hydrolases"/>
    <property type="match status" value="1"/>
</dbReference>
<dbReference type="EMBL" id="JANPWZ010000101">
    <property type="protein sequence ID" value="KAJ3579380.1"/>
    <property type="molecule type" value="Genomic_DNA"/>
</dbReference>
<dbReference type="Proteomes" id="UP001148614">
    <property type="component" value="Unassembled WGS sequence"/>
</dbReference>
<evidence type="ECO:0000313" key="1">
    <source>
        <dbReference type="EMBL" id="KAJ3579380.1"/>
    </source>
</evidence>
<keyword evidence="2" id="KW-1185">Reference proteome</keyword>
<dbReference type="InterPro" id="IPR027417">
    <property type="entry name" value="P-loop_NTPase"/>
</dbReference>
<gene>
    <name evidence="1" type="ORF">NPX13_g1181</name>
</gene>
<protein>
    <submittedName>
        <fullName evidence="1">Uncharacterized protein</fullName>
    </submittedName>
</protein>
<proteinExistence type="predicted"/>
<sequence length="306" mass="35324">MSLKIIYLTGATASGKSCLGKKLAEEYGFHHLSMEDLERSHLESIREGVPFVDEAIRDCVRKGTMIPETFLDQYDTVPAVLQYYNHRAKELAKDQPGQRSWSLEIAEKMLREGLADIRTLARLEDKPSKIVILEGLPQIGVIWEELVKQLKDKYTGLTIVLQSSRRAVKERHAARVKSLHDEGRFFETQVDFTGRAVQDFLSSMSREDEVIYSESNNKDSDGSVRNKDANVSEAFNILVEKLGNSRVWRDLTKEYEEQRKAQFKAAREREEMWLEPSQIDEVMRLMDAGLLVKEEIEERTGLRLRW</sequence>
<evidence type="ECO:0000313" key="2">
    <source>
        <dbReference type="Proteomes" id="UP001148614"/>
    </source>
</evidence>